<keyword evidence="2" id="KW-1185">Reference proteome</keyword>
<comment type="caution">
    <text evidence="1">The sequence shown here is derived from an EMBL/GenBank/DDBJ whole genome shotgun (WGS) entry which is preliminary data.</text>
</comment>
<organism evidence="1 2">
    <name type="scientific">Janibacter cremeus</name>
    <dbReference type="NCBI Taxonomy" id="1285192"/>
    <lineage>
        <taxon>Bacteria</taxon>
        <taxon>Bacillati</taxon>
        <taxon>Actinomycetota</taxon>
        <taxon>Actinomycetes</taxon>
        <taxon>Micrococcales</taxon>
        <taxon>Intrasporangiaceae</taxon>
        <taxon>Janibacter</taxon>
    </lineage>
</organism>
<evidence type="ECO:0000313" key="2">
    <source>
        <dbReference type="Proteomes" id="UP000554054"/>
    </source>
</evidence>
<proteinExistence type="predicted"/>
<name>A0A852VHR4_9MICO</name>
<dbReference type="Proteomes" id="UP000554054">
    <property type="component" value="Unassembled WGS sequence"/>
</dbReference>
<evidence type="ECO:0000313" key="1">
    <source>
        <dbReference type="EMBL" id="NYF96647.1"/>
    </source>
</evidence>
<accession>A0A852VHR4</accession>
<dbReference type="AlphaFoldDB" id="A0A852VHR4"/>
<protein>
    <submittedName>
        <fullName evidence="1">Uncharacterized protein</fullName>
    </submittedName>
</protein>
<reference evidence="1 2" key="1">
    <citation type="submission" date="2020-07" db="EMBL/GenBank/DDBJ databases">
        <title>Sequencing the genomes of 1000 actinobacteria strains.</title>
        <authorList>
            <person name="Klenk H.-P."/>
        </authorList>
    </citation>
    <scope>NUCLEOTIDE SEQUENCE [LARGE SCALE GENOMIC DNA]</scope>
    <source>
        <strain evidence="1 2">DSM 26154</strain>
    </source>
</reference>
<gene>
    <name evidence="1" type="ORF">BJY20_000039</name>
</gene>
<dbReference type="EMBL" id="JACCAE010000001">
    <property type="protein sequence ID" value="NYF96647.1"/>
    <property type="molecule type" value="Genomic_DNA"/>
</dbReference>
<sequence length="55" mass="6181">MRTILAAAAGRGERSPNALMDLYWARRGVDVEVDLELPHREVEALRVDFSGHEFG</sequence>